<keyword evidence="2" id="KW-0732">Signal</keyword>
<keyword evidence="4" id="KW-1185">Reference proteome</keyword>
<accession>A0ABQ2MXT0</accession>
<dbReference type="EMBL" id="BMMQ01000002">
    <property type="protein sequence ID" value="GGO61200.1"/>
    <property type="molecule type" value="Genomic_DNA"/>
</dbReference>
<evidence type="ECO:0000256" key="2">
    <source>
        <dbReference type="SAM" id="SignalP"/>
    </source>
</evidence>
<dbReference type="RefSeq" id="WP_188700145.1">
    <property type="nucleotide sequence ID" value="NZ_BMMQ01000002.1"/>
</dbReference>
<protein>
    <submittedName>
        <fullName evidence="3">Uncharacterized protein</fullName>
    </submittedName>
</protein>
<dbReference type="PROSITE" id="PS51257">
    <property type="entry name" value="PROKAR_LIPOPROTEIN"/>
    <property type="match status" value="1"/>
</dbReference>
<feature type="signal peptide" evidence="2">
    <location>
        <begin position="1"/>
        <end position="23"/>
    </location>
</feature>
<reference evidence="4" key="1">
    <citation type="journal article" date="2019" name="Int. J. Syst. Evol. Microbiol.">
        <title>The Global Catalogue of Microorganisms (GCM) 10K type strain sequencing project: providing services to taxonomists for standard genome sequencing and annotation.</title>
        <authorList>
            <consortium name="The Broad Institute Genomics Platform"/>
            <consortium name="The Broad Institute Genome Sequencing Center for Infectious Disease"/>
            <person name="Wu L."/>
            <person name="Ma J."/>
        </authorList>
    </citation>
    <scope>NUCLEOTIDE SEQUENCE [LARGE SCALE GENOMIC DNA]</scope>
    <source>
        <strain evidence="4">CGMCC 4.7181</strain>
    </source>
</reference>
<evidence type="ECO:0000256" key="1">
    <source>
        <dbReference type="SAM" id="MobiDB-lite"/>
    </source>
</evidence>
<evidence type="ECO:0000313" key="3">
    <source>
        <dbReference type="EMBL" id="GGO61200.1"/>
    </source>
</evidence>
<sequence length="222" mass="21880">MNAARVTKLMAIAGCAVMCAAIAGCAGQAPPADLPAGETTAASPPAPTPDESATPSVSAPADPEPSPPTGEPAEWVIDETAIGPVALGADFGATLDGLSDEWVNDAACPEMAYWTSNDGAYLVSFHHDGQADTATISEITVEALGPGDAGPRTAEGLGLGSTGDDVTAAYPGAVSLDAPIGGGSYLRTAETGSLFFGFAEGEGAASTVTVTSADLPSYESCA</sequence>
<proteinExistence type="predicted"/>
<dbReference type="Proteomes" id="UP000638043">
    <property type="component" value="Unassembled WGS sequence"/>
</dbReference>
<feature type="chain" id="PRO_5046455147" evidence="2">
    <location>
        <begin position="24"/>
        <end position="222"/>
    </location>
</feature>
<feature type="compositionally biased region" description="Low complexity" evidence="1">
    <location>
        <begin position="35"/>
        <end position="56"/>
    </location>
</feature>
<gene>
    <name evidence="3" type="ORF">GCM10010910_08440</name>
</gene>
<comment type="caution">
    <text evidence="3">The sequence shown here is derived from an EMBL/GenBank/DDBJ whole genome shotgun (WGS) entry which is preliminary data.</text>
</comment>
<organism evidence="3 4">
    <name type="scientific">Microbacterium nanhaiense</name>
    <dbReference type="NCBI Taxonomy" id="1301026"/>
    <lineage>
        <taxon>Bacteria</taxon>
        <taxon>Bacillati</taxon>
        <taxon>Actinomycetota</taxon>
        <taxon>Actinomycetes</taxon>
        <taxon>Micrococcales</taxon>
        <taxon>Microbacteriaceae</taxon>
        <taxon>Microbacterium</taxon>
    </lineage>
</organism>
<feature type="region of interest" description="Disordered" evidence="1">
    <location>
        <begin position="30"/>
        <end position="72"/>
    </location>
</feature>
<name>A0ABQ2MXT0_9MICO</name>
<evidence type="ECO:0000313" key="4">
    <source>
        <dbReference type="Proteomes" id="UP000638043"/>
    </source>
</evidence>